<protein>
    <submittedName>
        <fullName evidence="2">Uncharacterized protein</fullName>
    </submittedName>
</protein>
<dbReference type="AlphaFoldDB" id="A0ABD1SNL2"/>
<dbReference type="Proteomes" id="UP001604277">
    <property type="component" value="Unassembled WGS sequence"/>
</dbReference>
<organism evidence="2 3">
    <name type="scientific">Forsythia ovata</name>
    <dbReference type="NCBI Taxonomy" id="205694"/>
    <lineage>
        <taxon>Eukaryota</taxon>
        <taxon>Viridiplantae</taxon>
        <taxon>Streptophyta</taxon>
        <taxon>Embryophyta</taxon>
        <taxon>Tracheophyta</taxon>
        <taxon>Spermatophyta</taxon>
        <taxon>Magnoliopsida</taxon>
        <taxon>eudicotyledons</taxon>
        <taxon>Gunneridae</taxon>
        <taxon>Pentapetalae</taxon>
        <taxon>asterids</taxon>
        <taxon>lamiids</taxon>
        <taxon>Lamiales</taxon>
        <taxon>Oleaceae</taxon>
        <taxon>Forsythieae</taxon>
        <taxon>Forsythia</taxon>
    </lineage>
</organism>
<feature type="compositionally biased region" description="Basic and acidic residues" evidence="1">
    <location>
        <begin position="144"/>
        <end position="158"/>
    </location>
</feature>
<dbReference type="EMBL" id="JBFOLJ010000010">
    <property type="protein sequence ID" value="KAL2501824.1"/>
    <property type="molecule type" value="Genomic_DNA"/>
</dbReference>
<evidence type="ECO:0000313" key="2">
    <source>
        <dbReference type="EMBL" id="KAL2501824.1"/>
    </source>
</evidence>
<name>A0ABD1SNL2_9LAMI</name>
<reference evidence="3" key="1">
    <citation type="submission" date="2024-07" db="EMBL/GenBank/DDBJ databases">
        <title>Two chromosome-level genome assemblies of Korean endemic species Abeliophyllum distichum and Forsythia ovata (Oleaceae).</title>
        <authorList>
            <person name="Jang H."/>
        </authorList>
    </citation>
    <scope>NUCLEOTIDE SEQUENCE [LARGE SCALE GENOMIC DNA]</scope>
</reference>
<comment type="caution">
    <text evidence="2">The sequence shown here is derived from an EMBL/GenBank/DDBJ whole genome shotgun (WGS) entry which is preliminary data.</text>
</comment>
<accession>A0ABD1SNL2</accession>
<gene>
    <name evidence="2" type="ORF">Fot_35672</name>
</gene>
<feature type="region of interest" description="Disordered" evidence="1">
    <location>
        <begin position="136"/>
        <end position="158"/>
    </location>
</feature>
<proteinExistence type="predicted"/>
<evidence type="ECO:0000313" key="3">
    <source>
        <dbReference type="Proteomes" id="UP001604277"/>
    </source>
</evidence>
<evidence type="ECO:0000256" key="1">
    <source>
        <dbReference type="SAM" id="MobiDB-lite"/>
    </source>
</evidence>
<keyword evidence="3" id="KW-1185">Reference proteome</keyword>
<sequence length="158" mass="18445">MLRLDIISLTEWELPKQPLWWTLIGMRDCSFTSVIAPLSLVEEAKSGRSPLSQSKKASPVPSVNKAYRLGQNQIKEQGIAVFNYVPMRHTREKWVVFWELLWIDFGEERKYVAGNREENRRGRTLQRKWRQNLQKKMRVNGRVGEGKKGKKMAESGDE</sequence>